<keyword evidence="2" id="KW-1185">Reference proteome</keyword>
<comment type="caution">
    <text evidence="1">The sequence shown here is derived from an EMBL/GenBank/DDBJ whole genome shotgun (WGS) entry which is preliminary data.</text>
</comment>
<evidence type="ECO:0000313" key="2">
    <source>
        <dbReference type="Proteomes" id="UP000821845"/>
    </source>
</evidence>
<dbReference type="EMBL" id="CM023488">
    <property type="protein sequence ID" value="KAH6924948.1"/>
    <property type="molecule type" value="Genomic_DNA"/>
</dbReference>
<proteinExistence type="predicted"/>
<dbReference type="Proteomes" id="UP000821845">
    <property type="component" value="Chromosome 8"/>
</dbReference>
<protein>
    <submittedName>
        <fullName evidence="1">Uncharacterized protein</fullName>
    </submittedName>
</protein>
<reference evidence="1" key="1">
    <citation type="submission" date="2020-05" db="EMBL/GenBank/DDBJ databases">
        <title>Large-scale comparative analyses of tick genomes elucidate their genetic diversity and vector capacities.</title>
        <authorList>
            <person name="Jia N."/>
            <person name="Wang J."/>
            <person name="Shi W."/>
            <person name="Du L."/>
            <person name="Sun Y."/>
            <person name="Zhan W."/>
            <person name="Jiang J."/>
            <person name="Wang Q."/>
            <person name="Zhang B."/>
            <person name="Ji P."/>
            <person name="Sakyi L.B."/>
            <person name="Cui X."/>
            <person name="Yuan T."/>
            <person name="Jiang B."/>
            <person name="Yang W."/>
            <person name="Lam T.T.-Y."/>
            <person name="Chang Q."/>
            <person name="Ding S."/>
            <person name="Wang X."/>
            <person name="Zhu J."/>
            <person name="Ruan X."/>
            <person name="Zhao L."/>
            <person name="Wei J."/>
            <person name="Que T."/>
            <person name="Du C."/>
            <person name="Cheng J."/>
            <person name="Dai P."/>
            <person name="Han X."/>
            <person name="Huang E."/>
            <person name="Gao Y."/>
            <person name="Liu J."/>
            <person name="Shao H."/>
            <person name="Ye R."/>
            <person name="Li L."/>
            <person name="Wei W."/>
            <person name="Wang X."/>
            <person name="Wang C."/>
            <person name="Yang T."/>
            <person name="Huo Q."/>
            <person name="Li W."/>
            <person name="Guo W."/>
            <person name="Chen H."/>
            <person name="Zhou L."/>
            <person name="Ni X."/>
            <person name="Tian J."/>
            <person name="Zhou Y."/>
            <person name="Sheng Y."/>
            <person name="Liu T."/>
            <person name="Pan Y."/>
            <person name="Xia L."/>
            <person name="Li J."/>
            <person name="Zhao F."/>
            <person name="Cao W."/>
        </authorList>
    </citation>
    <scope>NUCLEOTIDE SEQUENCE</scope>
    <source>
        <strain evidence="1">Hyas-2018</strain>
    </source>
</reference>
<organism evidence="1 2">
    <name type="scientific">Hyalomma asiaticum</name>
    <name type="common">Tick</name>
    <dbReference type="NCBI Taxonomy" id="266040"/>
    <lineage>
        <taxon>Eukaryota</taxon>
        <taxon>Metazoa</taxon>
        <taxon>Ecdysozoa</taxon>
        <taxon>Arthropoda</taxon>
        <taxon>Chelicerata</taxon>
        <taxon>Arachnida</taxon>
        <taxon>Acari</taxon>
        <taxon>Parasitiformes</taxon>
        <taxon>Ixodida</taxon>
        <taxon>Ixodoidea</taxon>
        <taxon>Ixodidae</taxon>
        <taxon>Hyalomminae</taxon>
        <taxon>Hyalomma</taxon>
    </lineage>
</organism>
<accession>A0ACB7RU89</accession>
<sequence length="212" mass="24669">MSERDLDDLCRSLKRVPLDQLHDMANEMFNFFPRMSRLTRDEVLAKIKNALMKVSDRSARLQLVVRMYCYLIGKSVLCPWQVYCLGNPAARMEDFLNFHYRLQSAMQFRALHDADEKTLHDGVFRSALCITGPEKYSQHHEVVCLWARPEWPCRQSMSMNGDVVPLHFTIFQPICMSDYALRLDRALINVGYKLEVFGGEYHQPSICEVEIG</sequence>
<gene>
    <name evidence="1" type="ORF">HPB50_026669</name>
</gene>
<evidence type="ECO:0000313" key="1">
    <source>
        <dbReference type="EMBL" id="KAH6924948.1"/>
    </source>
</evidence>
<name>A0ACB7RU89_HYAAI</name>